<dbReference type="SUPFAM" id="SSF56487">
    <property type="entry name" value="SRCR-like"/>
    <property type="match status" value="2"/>
</dbReference>
<feature type="chain" id="PRO_5043366632" description="Neurotrypsin" evidence="17">
    <location>
        <begin position="19"/>
        <end position="1107"/>
    </location>
</feature>
<evidence type="ECO:0000313" key="18">
    <source>
        <dbReference type="EMBL" id="CAH1794672.1"/>
    </source>
</evidence>
<gene>
    <name evidence="18" type="ORF">OFUS_LOCUS19333</name>
</gene>
<evidence type="ECO:0000313" key="19">
    <source>
        <dbReference type="Proteomes" id="UP000749559"/>
    </source>
</evidence>
<dbReference type="InterPro" id="IPR000001">
    <property type="entry name" value="Kringle"/>
</dbReference>
<dbReference type="PANTHER" id="PTHR24252">
    <property type="entry name" value="ACROSIN-RELATED"/>
    <property type="match status" value="1"/>
</dbReference>
<dbReference type="SUPFAM" id="SSF57424">
    <property type="entry name" value="LDL receptor-like module"/>
    <property type="match status" value="1"/>
</dbReference>
<keyword evidence="12" id="KW-0325">Glycoprotein</keyword>
<evidence type="ECO:0000256" key="6">
    <source>
        <dbReference type="ARBA" id="ARBA00022670"/>
    </source>
</evidence>
<dbReference type="Gene3D" id="2.40.20.10">
    <property type="entry name" value="Plasminogen Kringle 4"/>
    <property type="match status" value="1"/>
</dbReference>
<dbReference type="InterPro" id="IPR013806">
    <property type="entry name" value="Kringle-like"/>
</dbReference>
<dbReference type="SUPFAM" id="SSF50494">
    <property type="entry name" value="Trypsin-like serine proteases"/>
    <property type="match status" value="1"/>
</dbReference>
<dbReference type="InterPro" id="IPR002172">
    <property type="entry name" value="LDrepeatLR_classA_rpt"/>
</dbReference>
<evidence type="ECO:0000256" key="4">
    <source>
        <dbReference type="ARBA" id="ARBA00022525"/>
    </source>
</evidence>
<dbReference type="Gene3D" id="3.50.4.10">
    <property type="entry name" value="Hepatocyte Growth Factor"/>
    <property type="match status" value="1"/>
</dbReference>
<evidence type="ECO:0000256" key="15">
    <source>
        <dbReference type="PROSITE-ProRule" id="PRU00196"/>
    </source>
</evidence>
<dbReference type="InterPro" id="IPR043504">
    <property type="entry name" value="Peptidase_S1_PA_chymotrypsin"/>
</dbReference>
<dbReference type="Gene3D" id="3.10.100.10">
    <property type="entry name" value="Mannose-Binding Protein A, subunit A"/>
    <property type="match status" value="1"/>
</dbReference>
<keyword evidence="6" id="KW-0645">Protease</keyword>
<evidence type="ECO:0000256" key="10">
    <source>
        <dbReference type="ARBA" id="ARBA00022825"/>
    </source>
</evidence>
<proteinExistence type="predicted"/>
<dbReference type="PRINTS" id="PR00722">
    <property type="entry name" value="CHYMOTRYPSIN"/>
</dbReference>
<dbReference type="CDD" id="cd00190">
    <property type="entry name" value="Tryp_SPc"/>
    <property type="match status" value="1"/>
</dbReference>
<dbReference type="PROSITE" id="PS50240">
    <property type="entry name" value="TRYPSIN_DOM"/>
    <property type="match status" value="1"/>
</dbReference>
<organism evidence="18 19">
    <name type="scientific">Owenia fusiformis</name>
    <name type="common">Polychaete worm</name>
    <dbReference type="NCBI Taxonomy" id="6347"/>
    <lineage>
        <taxon>Eukaryota</taxon>
        <taxon>Metazoa</taxon>
        <taxon>Spiralia</taxon>
        <taxon>Lophotrochozoa</taxon>
        <taxon>Annelida</taxon>
        <taxon>Polychaeta</taxon>
        <taxon>Sedentaria</taxon>
        <taxon>Canalipalpata</taxon>
        <taxon>Sabellida</taxon>
        <taxon>Oweniida</taxon>
        <taxon>Oweniidae</taxon>
        <taxon>Owenia</taxon>
    </lineage>
</organism>
<sequence>MKFGYIILVVVLISTVLCLVDCKKRHGKEHRHKGHKGKHGKGKGKGRSKGRYDSRGMGKGRSASSRTRQHEPDITNSQSSWGGFSDENLDINVDPPIEVLRHIDSLDPDFTEDLPVGSEGDVRLVPTYYNYAGLGRLDVYRDGKWGLVSNENWGTKESNVVCKQLGYNGSSSGHVRLASWFTLLFPPWQSVLSNVRCLGNENRYQDCQYTTVTTQSQVKKGNVNLQCVENKSLGCKRGWYPRFGKCYYISQMRREPYNVAKEICEENDGYLVKIGSTTEQKTILNIHSMRDGNRRSVKGTYCQKLEIRTNDRTDGPYNSEFILDRFATQKNDRPVYEHTSKKYVLFYSDNNYWMIGINLTLPNAYAYTRDRGLFPEKLGYNWQVVKNGVFFPSRLIITCLPDEEINEFYIDGRRESECRVLKTKITSREDYMSYKTVDCDEPKEFICERDMKTPEEPPTKKPVEECLRGKGLGYSGTQTTSASGKPCLPWSDNRIVNPERFPNKGLDGHNFCRNPDDDISPWCWISSSAYEYCNISKCDEVTGTHHDTNSWGSFCTPNDKNSRWVYKDWRCDGEVDCVRGEDEMGCTEKYLREFTQFPNKTLGYMSLLKHHNFSTPMKTLLCARKCVEREGFEFACKSFLHDKTTGACTVMGATIFDVGKLIDGALFDYFEFFDDDNIEVEVEFKNDKIEVHMSGEDGLRGNVCGDDWTIYEANISCKQAGYDWATDAPVFPAQQYDDTILAGVDCDGSEMNLQECRHKPWGEQECLSETVAGAICYKATETPDTTEPPRRSTVTTRKSTVTTRRSTVTTPIPTKTTTQPTTTERAAPLQCGIRPAIADRAALKSKRDINLADFGHVLRIVGGNNAFYGHYPWQVGLRYLKHKNREVKSTHWCGGTILNEYWIMSVAHCGWDRNGRELHAENITVRVGDLVNTFTDSVEIEFEVDAFIKHPNYEVVSHDYDMALIKIKPKFGKGIVFNKYVQPACLPAEDSVPDEDESCLISGWGQTGVKYATHLQGADVPLINQTLCNSLYGNTITDRMMCAGYLEGGTDSCSGDSGGPLVCKVDGRYTLFGATSWGFLCAQENFPGVYARVTEFLPWINSILVNI</sequence>
<dbReference type="SMART" id="SM00130">
    <property type="entry name" value="KR"/>
    <property type="match status" value="1"/>
</dbReference>
<dbReference type="GO" id="GO:0004252">
    <property type="term" value="F:serine-type endopeptidase activity"/>
    <property type="evidence" value="ECO:0007669"/>
    <property type="project" value="InterPro"/>
</dbReference>
<dbReference type="EMBL" id="CAIIXF020000009">
    <property type="protein sequence ID" value="CAH1794672.1"/>
    <property type="molecule type" value="Genomic_DNA"/>
</dbReference>
<dbReference type="SMART" id="SM00202">
    <property type="entry name" value="SR"/>
    <property type="match status" value="2"/>
</dbReference>
<dbReference type="PROSITE" id="PS50948">
    <property type="entry name" value="PAN"/>
    <property type="match status" value="1"/>
</dbReference>
<comment type="subcellular location">
    <subcellularLocation>
        <location evidence="2">Secreted</location>
    </subcellularLocation>
</comment>
<dbReference type="AlphaFoldDB" id="A0A8J1U5Q1"/>
<dbReference type="GO" id="GO:0016020">
    <property type="term" value="C:membrane"/>
    <property type="evidence" value="ECO:0007669"/>
    <property type="project" value="InterPro"/>
</dbReference>
<dbReference type="PRINTS" id="PR00018">
    <property type="entry name" value="KRINGLE"/>
</dbReference>
<dbReference type="SUPFAM" id="SSF57414">
    <property type="entry name" value="Hairpin loop containing domain-like"/>
    <property type="match status" value="1"/>
</dbReference>
<feature type="signal peptide" evidence="17">
    <location>
        <begin position="1"/>
        <end position="18"/>
    </location>
</feature>
<keyword evidence="5 14" id="KW-0420">Kringle</keyword>
<name>A0A8J1U5Q1_OWEFU</name>
<dbReference type="Gene3D" id="2.40.10.10">
    <property type="entry name" value="Trypsin-like serine proteases"/>
    <property type="match status" value="1"/>
</dbReference>
<dbReference type="Gene3D" id="3.10.250.10">
    <property type="entry name" value="SRCR-like domain"/>
    <property type="match status" value="2"/>
</dbReference>
<dbReference type="Gene3D" id="4.10.400.10">
    <property type="entry name" value="Low-density Lipoprotein Receptor"/>
    <property type="match status" value="1"/>
</dbReference>
<keyword evidence="19" id="KW-1185">Reference proteome</keyword>
<dbReference type="PROSITE" id="PS50287">
    <property type="entry name" value="SRCR_2"/>
    <property type="match status" value="2"/>
</dbReference>
<dbReference type="SUPFAM" id="SSF57440">
    <property type="entry name" value="Kringle-like"/>
    <property type="match status" value="1"/>
</dbReference>
<evidence type="ECO:0000256" key="5">
    <source>
        <dbReference type="ARBA" id="ARBA00022572"/>
    </source>
</evidence>
<dbReference type="InterPro" id="IPR001190">
    <property type="entry name" value="SRCR"/>
</dbReference>
<evidence type="ECO:0000256" key="8">
    <source>
        <dbReference type="ARBA" id="ARBA00022737"/>
    </source>
</evidence>
<keyword evidence="8" id="KW-0677">Repeat</keyword>
<keyword evidence="9" id="KW-0378">Hydrolase</keyword>
<dbReference type="InterPro" id="IPR003609">
    <property type="entry name" value="Pan_app"/>
</dbReference>
<keyword evidence="17" id="KW-0732">Signal</keyword>
<feature type="region of interest" description="Disordered" evidence="16">
    <location>
        <begin position="27"/>
        <end position="85"/>
    </location>
</feature>
<dbReference type="CDD" id="cd00112">
    <property type="entry name" value="LDLa"/>
    <property type="match status" value="1"/>
</dbReference>
<evidence type="ECO:0000256" key="1">
    <source>
        <dbReference type="ARBA" id="ARBA00002744"/>
    </source>
</evidence>
<dbReference type="FunFam" id="2.40.10.10:FF:000003">
    <property type="entry name" value="Transmembrane serine protease 3"/>
    <property type="match status" value="1"/>
</dbReference>
<evidence type="ECO:0000256" key="7">
    <source>
        <dbReference type="ARBA" id="ARBA00022696"/>
    </source>
</evidence>
<dbReference type="InterPro" id="IPR033116">
    <property type="entry name" value="TRYPSIN_SER"/>
</dbReference>
<dbReference type="InterPro" id="IPR036055">
    <property type="entry name" value="LDL_receptor-like_sf"/>
</dbReference>
<dbReference type="CDD" id="cd00108">
    <property type="entry name" value="KR"/>
    <property type="match status" value="1"/>
</dbReference>
<evidence type="ECO:0000256" key="16">
    <source>
        <dbReference type="SAM" id="MobiDB-lite"/>
    </source>
</evidence>
<dbReference type="GO" id="GO:0005576">
    <property type="term" value="C:extracellular region"/>
    <property type="evidence" value="ECO:0007669"/>
    <property type="project" value="UniProtKB-SubCell"/>
</dbReference>
<reference evidence="18" key="1">
    <citation type="submission" date="2022-03" db="EMBL/GenBank/DDBJ databases">
        <authorList>
            <person name="Martin C."/>
        </authorList>
    </citation>
    <scope>NUCLEOTIDE SEQUENCE</scope>
</reference>
<dbReference type="PROSITE" id="PS00135">
    <property type="entry name" value="TRYPSIN_SER"/>
    <property type="match status" value="1"/>
</dbReference>
<comment type="caution">
    <text evidence="18">The sequence shown here is derived from an EMBL/GenBank/DDBJ whole genome shotgun (WGS) entry which is preliminary data.</text>
</comment>
<dbReference type="InterPro" id="IPR001254">
    <property type="entry name" value="Trypsin_dom"/>
</dbReference>
<keyword evidence="10" id="KW-0720">Serine protease</keyword>
<evidence type="ECO:0000256" key="12">
    <source>
        <dbReference type="ARBA" id="ARBA00023180"/>
    </source>
</evidence>
<feature type="compositionally biased region" description="Basic residues" evidence="16">
    <location>
        <begin position="27"/>
        <end position="49"/>
    </location>
</feature>
<evidence type="ECO:0000256" key="17">
    <source>
        <dbReference type="SAM" id="SignalP"/>
    </source>
</evidence>
<dbReference type="InterPro" id="IPR036772">
    <property type="entry name" value="SRCR-like_dom_sf"/>
</dbReference>
<dbReference type="Proteomes" id="UP000749559">
    <property type="component" value="Unassembled WGS sequence"/>
</dbReference>
<dbReference type="InterPro" id="IPR016187">
    <property type="entry name" value="CTDL_fold"/>
</dbReference>
<dbReference type="OrthoDB" id="6020543at2759"/>
<feature type="disulfide bond" evidence="15">
    <location>
        <begin position="197"/>
        <end position="207"/>
    </location>
</feature>
<dbReference type="InterPro" id="IPR009003">
    <property type="entry name" value="Peptidase_S1_PA"/>
</dbReference>
<evidence type="ECO:0000256" key="2">
    <source>
        <dbReference type="ARBA" id="ARBA00004613"/>
    </source>
</evidence>
<dbReference type="PROSITE" id="PS00021">
    <property type="entry name" value="KRINGLE_1"/>
    <property type="match status" value="1"/>
</dbReference>
<evidence type="ECO:0000256" key="14">
    <source>
        <dbReference type="PROSITE-ProRule" id="PRU00121"/>
    </source>
</evidence>
<dbReference type="Pfam" id="PF00530">
    <property type="entry name" value="SRCR"/>
    <property type="match status" value="2"/>
</dbReference>
<evidence type="ECO:0000256" key="9">
    <source>
        <dbReference type="ARBA" id="ARBA00022801"/>
    </source>
</evidence>
<dbReference type="PANTHER" id="PTHR24252:SF27">
    <property type="entry name" value="TRANSMEMBRANE PROTEASE SERINE 3-LIKE"/>
    <property type="match status" value="1"/>
</dbReference>
<dbReference type="InterPro" id="IPR001314">
    <property type="entry name" value="Peptidase_S1A"/>
</dbReference>
<comment type="function">
    <text evidence="1">Plays a role in neuronal plasticity and the proteolytic action may subserve structural reorganizations associated with learning and memory operations.</text>
</comment>
<dbReference type="InterPro" id="IPR038178">
    <property type="entry name" value="Kringle_sf"/>
</dbReference>
<dbReference type="GO" id="GO:0006508">
    <property type="term" value="P:proteolysis"/>
    <property type="evidence" value="ECO:0007669"/>
    <property type="project" value="UniProtKB-KW"/>
</dbReference>
<dbReference type="SMART" id="SM00020">
    <property type="entry name" value="Tryp_SPc"/>
    <property type="match status" value="1"/>
</dbReference>
<feature type="compositionally biased region" description="Low complexity" evidence="16">
    <location>
        <begin position="782"/>
        <end position="823"/>
    </location>
</feature>
<dbReference type="SUPFAM" id="SSF56436">
    <property type="entry name" value="C-type lectin-like"/>
    <property type="match status" value="1"/>
</dbReference>
<dbReference type="Pfam" id="PF00089">
    <property type="entry name" value="Trypsin"/>
    <property type="match status" value="1"/>
</dbReference>
<accession>A0A8J1U5Q1</accession>
<feature type="disulfide bond" evidence="15">
    <location>
        <begin position="746"/>
        <end position="756"/>
    </location>
</feature>
<protein>
    <recommendedName>
        <fullName evidence="3">Neurotrypsin</fullName>
    </recommendedName>
    <alternativeName>
        <fullName evidence="13">Serine protease 12</fullName>
    </alternativeName>
</protein>
<feature type="region of interest" description="Disordered" evidence="16">
    <location>
        <begin position="782"/>
        <end position="825"/>
    </location>
</feature>
<dbReference type="Pfam" id="PF00051">
    <property type="entry name" value="Kringle"/>
    <property type="match status" value="1"/>
</dbReference>
<dbReference type="InterPro" id="IPR018056">
    <property type="entry name" value="Kringle_CS"/>
</dbReference>
<comment type="caution">
    <text evidence="15">Lacks conserved residue(s) required for the propagation of feature annotation.</text>
</comment>
<evidence type="ECO:0000256" key="3">
    <source>
        <dbReference type="ARBA" id="ARBA00017669"/>
    </source>
</evidence>
<evidence type="ECO:0000256" key="11">
    <source>
        <dbReference type="ARBA" id="ARBA00023157"/>
    </source>
</evidence>
<dbReference type="GO" id="GO:0007599">
    <property type="term" value="P:hemostasis"/>
    <property type="evidence" value="ECO:0007669"/>
    <property type="project" value="UniProtKB-KW"/>
</dbReference>
<keyword evidence="11 15" id="KW-1015">Disulfide bond</keyword>
<dbReference type="PROSITE" id="PS50070">
    <property type="entry name" value="KRINGLE_2"/>
    <property type="match status" value="1"/>
</dbReference>
<evidence type="ECO:0000256" key="13">
    <source>
        <dbReference type="ARBA" id="ARBA00030576"/>
    </source>
</evidence>
<dbReference type="InterPro" id="IPR016186">
    <property type="entry name" value="C-type_lectin-like/link_sf"/>
</dbReference>
<keyword evidence="4" id="KW-0964">Secreted</keyword>
<keyword evidence="7" id="KW-0356">Hemostasis</keyword>